<dbReference type="InterPro" id="IPR050428">
    <property type="entry name" value="TCS_sensor_his_kinase"/>
</dbReference>
<dbReference type="PROSITE" id="PS50109">
    <property type="entry name" value="HIS_KIN"/>
    <property type="match status" value="1"/>
</dbReference>
<dbReference type="GO" id="GO:0000155">
    <property type="term" value="F:phosphorelay sensor kinase activity"/>
    <property type="evidence" value="ECO:0007669"/>
    <property type="project" value="InterPro"/>
</dbReference>
<comment type="subcellular location">
    <subcellularLocation>
        <location evidence="2">Cell membrane</location>
    </subcellularLocation>
</comment>
<evidence type="ECO:0000256" key="3">
    <source>
        <dbReference type="ARBA" id="ARBA00012438"/>
    </source>
</evidence>
<dbReference type="KEGG" id="mhos:CXR34_04655"/>
<dbReference type="PANTHER" id="PTHR45436:SF5">
    <property type="entry name" value="SENSOR HISTIDINE KINASE TRCS"/>
    <property type="match status" value="1"/>
</dbReference>
<dbReference type="Proteomes" id="UP000233276">
    <property type="component" value="Chromosome"/>
</dbReference>
<keyword evidence="7 13" id="KW-0418">Kinase</keyword>
<comment type="catalytic activity">
    <reaction evidence="1">
        <text>ATP + protein L-histidine = ADP + protein N-phospho-L-histidine.</text>
        <dbReference type="EC" id="2.7.13.3"/>
    </reaction>
</comment>
<keyword evidence="5" id="KW-0808">Transferase</keyword>
<evidence type="ECO:0000256" key="9">
    <source>
        <dbReference type="ARBA" id="ARBA00023012"/>
    </source>
</evidence>
<evidence type="ECO:0000256" key="4">
    <source>
        <dbReference type="ARBA" id="ARBA00022553"/>
    </source>
</evidence>
<evidence type="ECO:0000256" key="8">
    <source>
        <dbReference type="ARBA" id="ARBA00022989"/>
    </source>
</evidence>
<organism evidence="13 14">
    <name type="scientific">Microbacterium hominis</name>
    <dbReference type="NCBI Taxonomy" id="162426"/>
    <lineage>
        <taxon>Bacteria</taxon>
        <taxon>Bacillati</taxon>
        <taxon>Actinomycetota</taxon>
        <taxon>Actinomycetes</taxon>
        <taxon>Micrococcales</taxon>
        <taxon>Microbacteriaceae</taxon>
        <taxon>Microbacterium</taxon>
    </lineage>
</organism>
<evidence type="ECO:0000256" key="6">
    <source>
        <dbReference type="ARBA" id="ARBA00022692"/>
    </source>
</evidence>
<dbReference type="PRINTS" id="PR00344">
    <property type="entry name" value="BCTRLSENSOR"/>
</dbReference>
<dbReference type="Pfam" id="PF00512">
    <property type="entry name" value="HisKA"/>
    <property type="match status" value="1"/>
</dbReference>
<dbReference type="InterPro" id="IPR003594">
    <property type="entry name" value="HATPase_dom"/>
</dbReference>
<reference evidence="13 14" key="1">
    <citation type="submission" date="2017-12" db="EMBL/GenBank/DDBJ databases">
        <title>Isolation and characterization of estrogens degradatiion strain Microbacterium hominis SJTG1.</title>
        <authorList>
            <person name="Xiong W."/>
            <person name="Yin C."/>
            <person name="Zheng D."/>
            <person name="Liang R."/>
        </authorList>
    </citation>
    <scope>NUCLEOTIDE SEQUENCE [LARGE SCALE GENOMIC DNA]</scope>
    <source>
        <strain evidence="13 14">SJTG1</strain>
    </source>
</reference>
<dbReference type="EC" id="2.7.13.3" evidence="3"/>
<name>A0A2K9D581_9MICO</name>
<dbReference type="SUPFAM" id="SSF55874">
    <property type="entry name" value="ATPase domain of HSP90 chaperone/DNA topoisomerase II/histidine kinase"/>
    <property type="match status" value="1"/>
</dbReference>
<gene>
    <name evidence="13" type="ORF">CXR34_04655</name>
</gene>
<sequence>MSDDADRRRLHRAALNVGVLVGVASAVVVTAGVAVLVSILLLSARPEAHRGGGDAGRPGPDGDRIVVDVDHVLPWVIALGVAGVVLLALVAWFAARRAVTPLATALRLQRGFVADASHEMRTPLTALTSRVQILERRHRRGEDLTATLAALRSDAAVMDEVLTDMLLTAEGSASERTPTPVADAIAAATATIAPLAEEAGVAVVVTGASAALVRMPRVTLTRLCVALLDNAVQHSPTGATVEISAATSGDTVEVRVHDAGAGISDADRDRIFERFARGPESGRRRGFGLGLALVREAATTVGGTVGIESTSSRGTTMVLRLPAA</sequence>
<dbReference type="GO" id="GO:0005886">
    <property type="term" value="C:plasma membrane"/>
    <property type="evidence" value="ECO:0007669"/>
    <property type="project" value="UniProtKB-SubCell"/>
</dbReference>
<evidence type="ECO:0000256" key="10">
    <source>
        <dbReference type="ARBA" id="ARBA00023136"/>
    </source>
</evidence>
<feature type="domain" description="Histidine kinase" evidence="12">
    <location>
        <begin position="115"/>
        <end position="324"/>
    </location>
</feature>
<evidence type="ECO:0000256" key="2">
    <source>
        <dbReference type="ARBA" id="ARBA00004236"/>
    </source>
</evidence>
<evidence type="ECO:0000256" key="11">
    <source>
        <dbReference type="SAM" id="Phobius"/>
    </source>
</evidence>
<dbReference type="InterPro" id="IPR036097">
    <property type="entry name" value="HisK_dim/P_sf"/>
</dbReference>
<dbReference type="Gene3D" id="1.10.287.130">
    <property type="match status" value="1"/>
</dbReference>
<protein>
    <recommendedName>
        <fullName evidence="3">histidine kinase</fullName>
        <ecNumber evidence="3">2.7.13.3</ecNumber>
    </recommendedName>
</protein>
<keyword evidence="10 11" id="KW-0472">Membrane</keyword>
<keyword evidence="4" id="KW-0597">Phosphoprotein</keyword>
<evidence type="ECO:0000256" key="1">
    <source>
        <dbReference type="ARBA" id="ARBA00000085"/>
    </source>
</evidence>
<evidence type="ECO:0000313" key="13">
    <source>
        <dbReference type="EMBL" id="AUG28830.1"/>
    </source>
</evidence>
<dbReference type="SMART" id="SM00387">
    <property type="entry name" value="HATPase_c"/>
    <property type="match status" value="1"/>
</dbReference>
<dbReference type="RefSeq" id="WP_061782319.1">
    <property type="nucleotide sequence ID" value="NZ_CP025299.1"/>
</dbReference>
<keyword evidence="9" id="KW-0902">Two-component regulatory system</keyword>
<dbReference type="InterPro" id="IPR005467">
    <property type="entry name" value="His_kinase_dom"/>
</dbReference>
<dbReference type="SMART" id="SM00388">
    <property type="entry name" value="HisKA"/>
    <property type="match status" value="1"/>
</dbReference>
<dbReference type="CDD" id="cd00082">
    <property type="entry name" value="HisKA"/>
    <property type="match status" value="1"/>
</dbReference>
<dbReference type="Gene3D" id="3.30.565.10">
    <property type="entry name" value="Histidine kinase-like ATPase, C-terminal domain"/>
    <property type="match status" value="1"/>
</dbReference>
<evidence type="ECO:0000256" key="5">
    <source>
        <dbReference type="ARBA" id="ARBA00022679"/>
    </source>
</evidence>
<evidence type="ECO:0000313" key="14">
    <source>
        <dbReference type="Proteomes" id="UP000233276"/>
    </source>
</evidence>
<evidence type="ECO:0000259" key="12">
    <source>
        <dbReference type="PROSITE" id="PS50109"/>
    </source>
</evidence>
<feature type="transmembrane region" description="Helical" evidence="11">
    <location>
        <begin position="72"/>
        <end position="95"/>
    </location>
</feature>
<dbReference type="InterPro" id="IPR003661">
    <property type="entry name" value="HisK_dim/P_dom"/>
</dbReference>
<keyword evidence="6 11" id="KW-0812">Transmembrane</keyword>
<dbReference type="AlphaFoldDB" id="A0A2K9D581"/>
<evidence type="ECO:0000256" key="7">
    <source>
        <dbReference type="ARBA" id="ARBA00022777"/>
    </source>
</evidence>
<dbReference type="InterPro" id="IPR036890">
    <property type="entry name" value="HATPase_C_sf"/>
</dbReference>
<dbReference type="CDD" id="cd00075">
    <property type="entry name" value="HATPase"/>
    <property type="match status" value="1"/>
</dbReference>
<keyword evidence="8 11" id="KW-1133">Transmembrane helix</keyword>
<dbReference type="EMBL" id="CP025299">
    <property type="protein sequence ID" value="AUG28830.1"/>
    <property type="molecule type" value="Genomic_DNA"/>
</dbReference>
<dbReference type="InterPro" id="IPR004358">
    <property type="entry name" value="Sig_transdc_His_kin-like_C"/>
</dbReference>
<feature type="transmembrane region" description="Helical" evidence="11">
    <location>
        <begin position="17"/>
        <end position="42"/>
    </location>
</feature>
<accession>A0A2K9D581</accession>
<dbReference type="Pfam" id="PF02518">
    <property type="entry name" value="HATPase_c"/>
    <property type="match status" value="1"/>
</dbReference>
<dbReference type="SUPFAM" id="SSF47384">
    <property type="entry name" value="Homodimeric domain of signal transducing histidine kinase"/>
    <property type="match status" value="1"/>
</dbReference>
<proteinExistence type="predicted"/>
<dbReference type="PANTHER" id="PTHR45436">
    <property type="entry name" value="SENSOR HISTIDINE KINASE YKOH"/>
    <property type="match status" value="1"/>
</dbReference>